<dbReference type="EMBL" id="AZAC01000003">
    <property type="protein sequence ID" value="KIX15448.1"/>
    <property type="molecule type" value="Genomic_DNA"/>
</dbReference>
<dbReference type="STRING" id="1429043.X474_03970"/>
<dbReference type="InParanoid" id="A0A0D2HYU6"/>
<evidence type="ECO:0000313" key="2">
    <source>
        <dbReference type="Proteomes" id="UP000032233"/>
    </source>
</evidence>
<name>A0A0D2HYU6_9BACT</name>
<proteinExistence type="predicted"/>
<evidence type="ECO:0000313" key="1">
    <source>
        <dbReference type="EMBL" id="KIX15448.1"/>
    </source>
</evidence>
<accession>A0A0D2HYU6</accession>
<reference evidence="1 2" key="1">
    <citation type="submission" date="2013-11" db="EMBL/GenBank/DDBJ databases">
        <title>Metagenomic analysis of a methanogenic consortium involved in long chain n-alkane degradation.</title>
        <authorList>
            <person name="Davidova I.A."/>
            <person name="Callaghan A.V."/>
            <person name="Wawrik B."/>
            <person name="Pruitt S."/>
            <person name="Marks C."/>
            <person name="Duncan K.E."/>
            <person name="Suflita J.M."/>
        </authorList>
    </citation>
    <scope>NUCLEOTIDE SEQUENCE [LARGE SCALE GENOMIC DNA]</scope>
    <source>
        <strain evidence="1 2">SPR</strain>
    </source>
</reference>
<organism evidence="1 2">
    <name type="scientific">Dethiosulfatarculus sandiegensis</name>
    <dbReference type="NCBI Taxonomy" id="1429043"/>
    <lineage>
        <taxon>Bacteria</taxon>
        <taxon>Pseudomonadati</taxon>
        <taxon>Thermodesulfobacteriota</taxon>
        <taxon>Desulfarculia</taxon>
        <taxon>Desulfarculales</taxon>
        <taxon>Desulfarculaceae</taxon>
        <taxon>Dethiosulfatarculus</taxon>
    </lineage>
</organism>
<dbReference type="AlphaFoldDB" id="A0A0D2HYU6"/>
<dbReference type="Proteomes" id="UP000032233">
    <property type="component" value="Unassembled WGS sequence"/>
</dbReference>
<keyword evidence="2" id="KW-1185">Reference proteome</keyword>
<protein>
    <submittedName>
        <fullName evidence="1">Uncharacterized protein</fullName>
    </submittedName>
</protein>
<sequence length="57" mass="6629">MLFEICLKARPDQRARFLKALLLTVIKRSNLVAFINKTLFILIKLACWPYLSPPRLA</sequence>
<comment type="caution">
    <text evidence="1">The sequence shown here is derived from an EMBL/GenBank/DDBJ whole genome shotgun (WGS) entry which is preliminary data.</text>
</comment>
<gene>
    <name evidence="1" type="ORF">X474_03970</name>
</gene>